<evidence type="ECO:0000256" key="3">
    <source>
        <dbReference type="ARBA" id="ARBA00023015"/>
    </source>
</evidence>
<evidence type="ECO:0000313" key="9">
    <source>
        <dbReference type="Proteomes" id="UP000184073"/>
    </source>
</evidence>
<dbReference type="AlphaFoldDB" id="A0A1L9P337"/>
<dbReference type="VEuPathDB" id="FungiDB:ASPVEDRAFT_119842"/>
<sequence length="576" mass="63397">MKCSGDPAPCERCAKFGRECVFETVSRDYTGSLQSPLTLSDQPHNSLDRIDQDDSRPSGARKRSFHESSDVKFARKAHCPPPRYAEFTPEVPTAYSTVQELEERHLWPRPHSSSDPASSRCSSGGPTLASCLADAQVSLAEAREMFALFGERMAVYIPSFYATDFGSLPAQPVFTLAAIYIMVRYLPDSLNLRTRVGRVLRRLLADLLLSPTTDDSQTALGNMHGLTILYSCCEATGPSSSGTESFDMLTAKGLTEAYAVKLKLGVNCSFNKVYAQLSLVWVVWLYTMSHHSAIIHGCPRSLSASPQLLRAKAALEQSVDHPRIRVLLGECELCLLWERSINTPGASPATVDDTLNTWQLDWQHFLASNTAPSRQLQFHFFFTRFHLLTHLSDGNGEHRVAVAESLDAAHDFLQSMRGLSPIAKDRLRYMGDFGFVLMAYGCLYVLRALESNTIVPARRVGFLQLVDELGALMQSLGPQTNTRPSVYGVAIRSMCKQHQGTLVEIIPTSAEDGSPTQGPVGIQSLMHASQTEPNLVMPADATMVPAMLSQAEIWELDHDLSILDGLMAGIPVPEYP</sequence>
<proteinExistence type="predicted"/>
<reference evidence="9" key="1">
    <citation type="journal article" date="2017" name="Genome Biol.">
        <title>Comparative genomics reveals high biological diversity and specific adaptations in the industrially and medically important fungal genus Aspergillus.</title>
        <authorList>
            <person name="de Vries R.P."/>
            <person name="Riley R."/>
            <person name="Wiebenga A."/>
            <person name="Aguilar-Osorio G."/>
            <person name="Amillis S."/>
            <person name="Uchima C.A."/>
            <person name="Anderluh G."/>
            <person name="Asadollahi M."/>
            <person name="Askin M."/>
            <person name="Barry K."/>
            <person name="Battaglia E."/>
            <person name="Bayram O."/>
            <person name="Benocci T."/>
            <person name="Braus-Stromeyer S.A."/>
            <person name="Caldana C."/>
            <person name="Canovas D."/>
            <person name="Cerqueira G.C."/>
            <person name="Chen F."/>
            <person name="Chen W."/>
            <person name="Choi C."/>
            <person name="Clum A."/>
            <person name="Dos Santos R.A."/>
            <person name="Damasio A.R."/>
            <person name="Diallinas G."/>
            <person name="Emri T."/>
            <person name="Fekete E."/>
            <person name="Flipphi M."/>
            <person name="Freyberg S."/>
            <person name="Gallo A."/>
            <person name="Gournas C."/>
            <person name="Habgood R."/>
            <person name="Hainaut M."/>
            <person name="Harispe M.L."/>
            <person name="Henrissat B."/>
            <person name="Hilden K.S."/>
            <person name="Hope R."/>
            <person name="Hossain A."/>
            <person name="Karabika E."/>
            <person name="Karaffa L."/>
            <person name="Karanyi Z."/>
            <person name="Krasevec N."/>
            <person name="Kuo A."/>
            <person name="Kusch H."/>
            <person name="LaButti K."/>
            <person name="Lagendijk E.L."/>
            <person name="Lapidus A."/>
            <person name="Levasseur A."/>
            <person name="Lindquist E."/>
            <person name="Lipzen A."/>
            <person name="Logrieco A.F."/>
            <person name="MacCabe A."/>
            <person name="Maekelae M.R."/>
            <person name="Malavazi I."/>
            <person name="Melin P."/>
            <person name="Meyer V."/>
            <person name="Mielnichuk N."/>
            <person name="Miskei M."/>
            <person name="Molnar A.P."/>
            <person name="Mule G."/>
            <person name="Ngan C.Y."/>
            <person name="Orejas M."/>
            <person name="Orosz E."/>
            <person name="Ouedraogo J.P."/>
            <person name="Overkamp K.M."/>
            <person name="Park H.-S."/>
            <person name="Perrone G."/>
            <person name="Piumi F."/>
            <person name="Punt P.J."/>
            <person name="Ram A.F."/>
            <person name="Ramon A."/>
            <person name="Rauscher S."/>
            <person name="Record E."/>
            <person name="Riano-Pachon D.M."/>
            <person name="Robert V."/>
            <person name="Roehrig J."/>
            <person name="Ruller R."/>
            <person name="Salamov A."/>
            <person name="Salih N.S."/>
            <person name="Samson R.A."/>
            <person name="Sandor E."/>
            <person name="Sanguinetti M."/>
            <person name="Schuetze T."/>
            <person name="Sepcic K."/>
            <person name="Shelest E."/>
            <person name="Sherlock G."/>
            <person name="Sophianopoulou V."/>
            <person name="Squina F.M."/>
            <person name="Sun H."/>
            <person name="Susca A."/>
            <person name="Todd R.B."/>
            <person name="Tsang A."/>
            <person name="Unkles S.E."/>
            <person name="van de Wiele N."/>
            <person name="van Rossen-Uffink D."/>
            <person name="Oliveira J.V."/>
            <person name="Vesth T.C."/>
            <person name="Visser J."/>
            <person name="Yu J.-H."/>
            <person name="Zhou M."/>
            <person name="Andersen M.R."/>
            <person name="Archer D.B."/>
            <person name="Baker S.E."/>
            <person name="Benoit I."/>
            <person name="Brakhage A.A."/>
            <person name="Braus G.H."/>
            <person name="Fischer R."/>
            <person name="Frisvad J.C."/>
            <person name="Goldman G.H."/>
            <person name="Houbraken J."/>
            <person name="Oakley B."/>
            <person name="Pocsi I."/>
            <person name="Scazzocchio C."/>
            <person name="Seiboth B."/>
            <person name="vanKuyk P.A."/>
            <person name="Wortman J."/>
            <person name="Dyer P.S."/>
            <person name="Grigoriev I.V."/>
        </authorList>
    </citation>
    <scope>NUCLEOTIDE SEQUENCE [LARGE SCALE GENOMIC DNA]</scope>
    <source>
        <strain evidence="9">CBS 583.65</strain>
    </source>
</reference>
<name>A0A1L9P337_ASPVE</name>
<dbReference type="CDD" id="cd00067">
    <property type="entry name" value="GAL4"/>
    <property type="match status" value="1"/>
</dbReference>
<dbReference type="GO" id="GO:0005634">
    <property type="term" value="C:nucleus"/>
    <property type="evidence" value="ECO:0007669"/>
    <property type="project" value="UniProtKB-SubCell"/>
</dbReference>
<dbReference type="EMBL" id="KV878125">
    <property type="protein sequence ID" value="OJI95833.1"/>
    <property type="molecule type" value="Genomic_DNA"/>
</dbReference>
<evidence type="ECO:0000256" key="5">
    <source>
        <dbReference type="ARBA" id="ARBA00023163"/>
    </source>
</evidence>
<evidence type="ECO:0000256" key="1">
    <source>
        <dbReference type="ARBA" id="ARBA00004123"/>
    </source>
</evidence>
<dbReference type="GO" id="GO:0000981">
    <property type="term" value="F:DNA-binding transcription factor activity, RNA polymerase II-specific"/>
    <property type="evidence" value="ECO:0007669"/>
    <property type="project" value="InterPro"/>
</dbReference>
<dbReference type="PANTHER" id="PTHR31845:SF33">
    <property type="entry name" value="ZN(II)2CYS6 TRANSCRIPTION FACTOR (EUROFUNG)"/>
    <property type="match status" value="1"/>
</dbReference>
<keyword evidence="5" id="KW-0804">Transcription</keyword>
<feature type="compositionally biased region" description="Polar residues" evidence="7">
    <location>
        <begin position="31"/>
        <end position="45"/>
    </location>
</feature>
<evidence type="ECO:0000313" key="8">
    <source>
        <dbReference type="EMBL" id="OJI95833.1"/>
    </source>
</evidence>
<feature type="region of interest" description="Disordered" evidence="7">
    <location>
        <begin position="31"/>
        <end position="69"/>
    </location>
</feature>
<dbReference type="GO" id="GO:0000976">
    <property type="term" value="F:transcription cis-regulatory region binding"/>
    <property type="evidence" value="ECO:0007669"/>
    <property type="project" value="TreeGrafter"/>
</dbReference>
<keyword evidence="9" id="KW-1185">Reference proteome</keyword>
<keyword evidence="4" id="KW-0238">DNA-binding</keyword>
<keyword evidence="6" id="KW-0539">Nucleus</keyword>
<dbReference type="GeneID" id="63721253"/>
<evidence type="ECO:0000256" key="4">
    <source>
        <dbReference type="ARBA" id="ARBA00023125"/>
    </source>
</evidence>
<evidence type="ECO:0000256" key="7">
    <source>
        <dbReference type="SAM" id="MobiDB-lite"/>
    </source>
</evidence>
<dbReference type="OrthoDB" id="39175at2759"/>
<keyword evidence="3" id="KW-0805">Transcription regulation</keyword>
<dbReference type="GO" id="GO:0008270">
    <property type="term" value="F:zinc ion binding"/>
    <property type="evidence" value="ECO:0007669"/>
    <property type="project" value="InterPro"/>
</dbReference>
<evidence type="ECO:0008006" key="10">
    <source>
        <dbReference type="Google" id="ProtNLM"/>
    </source>
</evidence>
<accession>A0A1L9P337</accession>
<protein>
    <recommendedName>
        <fullName evidence="10">Zn(2)-C6 fungal-type domain-containing protein</fullName>
    </recommendedName>
</protein>
<gene>
    <name evidence="8" type="ORF">ASPVEDRAFT_119842</name>
</gene>
<dbReference type="Proteomes" id="UP000184073">
    <property type="component" value="Unassembled WGS sequence"/>
</dbReference>
<feature type="compositionally biased region" description="Basic and acidic residues" evidence="7">
    <location>
        <begin position="46"/>
        <end position="56"/>
    </location>
</feature>
<comment type="subcellular location">
    <subcellularLocation>
        <location evidence="1">Nucleus</location>
    </subcellularLocation>
</comment>
<dbReference type="InterPro" id="IPR001138">
    <property type="entry name" value="Zn2Cys6_DnaBD"/>
</dbReference>
<organism evidence="8 9">
    <name type="scientific">Aspergillus versicolor CBS 583.65</name>
    <dbReference type="NCBI Taxonomy" id="1036611"/>
    <lineage>
        <taxon>Eukaryota</taxon>
        <taxon>Fungi</taxon>
        <taxon>Dikarya</taxon>
        <taxon>Ascomycota</taxon>
        <taxon>Pezizomycotina</taxon>
        <taxon>Eurotiomycetes</taxon>
        <taxon>Eurotiomycetidae</taxon>
        <taxon>Eurotiales</taxon>
        <taxon>Aspergillaceae</taxon>
        <taxon>Aspergillus</taxon>
        <taxon>Aspergillus subgen. Nidulantes</taxon>
    </lineage>
</organism>
<dbReference type="PANTHER" id="PTHR31845">
    <property type="entry name" value="FINGER DOMAIN PROTEIN, PUTATIVE-RELATED"/>
    <property type="match status" value="1"/>
</dbReference>
<evidence type="ECO:0000256" key="6">
    <source>
        <dbReference type="ARBA" id="ARBA00023242"/>
    </source>
</evidence>
<keyword evidence="2" id="KW-0862">Zinc</keyword>
<dbReference type="InterPro" id="IPR051089">
    <property type="entry name" value="prtT"/>
</dbReference>
<evidence type="ECO:0000256" key="2">
    <source>
        <dbReference type="ARBA" id="ARBA00022833"/>
    </source>
</evidence>
<dbReference type="RefSeq" id="XP_040661596.1">
    <property type="nucleotide sequence ID" value="XM_040805742.1"/>
</dbReference>